<dbReference type="Pfam" id="PF12867">
    <property type="entry name" value="DinB_2"/>
    <property type="match status" value="1"/>
</dbReference>
<gene>
    <name evidence="2" type="ORF">ML462_07495</name>
</gene>
<dbReference type="EMBL" id="JAKVTV010000002">
    <property type="protein sequence ID" value="MCH4823016.1"/>
    <property type="molecule type" value="Genomic_DNA"/>
</dbReference>
<evidence type="ECO:0000313" key="2">
    <source>
        <dbReference type="EMBL" id="MCH4823016.1"/>
    </source>
</evidence>
<dbReference type="AlphaFoldDB" id="A0A9X2AAA7"/>
<proteinExistence type="predicted"/>
<reference evidence="2" key="1">
    <citation type="submission" date="2022-03" db="EMBL/GenBank/DDBJ databases">
        <title>Gramella crocea sp. nov., isolated from activated sludge of a seafood processing plant.</title>
        <authorList>
            <person name="Zhang X."/>
        </authorList>
    </citation>
    <scope>NUCLEOTIDE SEQUENCE</scope>
    <source>
        <strain evidence="2">YJ019</strain>
    </source>
</reference>
<dbReference type="InterPro" id="IPR034660">
    <property type="entry name" value="DinB/YfiT-like"/>
</dbReference>
<sequence>MKKSQLTNGEFGEFYAGYINRLDDETELVQGLNKNTAEMLEFFRSIPANKWSHRYQPEKWSLLEMVQHIIDSERIFQYRALCFARNDQNSLPGFDHDLFVLNSGAENRTGEELIDEFEAVRKSSNILFQSFSEKMLKIIGNMNDVNTSPRAIGFIIQGHALHHREIIQNRYL</sequence>
<dbReference type="SUPFAM" id="SSF109854">
    <property type="entry name" value="DinB/YfiT-like putative metalloenzymes"/>
    <property type="match status" value="1"/>
</dbReference>
<dbReference type="InterPro" id="IPR024775">
    <property type="entry name" value="DinB-like"/>
</dbReference>
<evidence type="ECO:0000313" key="3">
    <source>
        <dbReference type="Proteomes" id="UP001139226"/>
    </source>
</evidence>
<dbReference type="RefSeq" id="WP_240713188.1">
    <property type="nucleotide sequence ID" value="NZ_JAKVTV010000002.1"/>
</dbReference>
<comment type="caution">
    <text evidence="2">The sequence shown here is derived from an EMBL/GenBank/DDBJ whole genome shotgun (WGS) entry which is preliminary data.</text>
</comment>
<keyword evidence="3" id="KW-1185">Reference proteome</keyword>
<accession>A0A9X2AAA7</accession>
<evidence type="ECO:0000259" key="1">
    <source>
        <dbReference type="Pfam" id="PF12867"/>
    </source>
</evidence>
<dbReference type="Gene3D" id="1.20.120.450">
    <property type="entry name" value="dinb family like domain"/>
    <property type="match status" value="1"/>
</dbReference>
<organism evidence="2 3">
    <name type="scientific">Christiangramia lutea</name>
    <dbReference type="NCBI Taxonomy" id="1607951"/>
    <lineage>
        <taxon>Bacteria</taxon>
        <taxon>Pseudomonadati</taxon>
        <taxon>Bacteroidota</taxon>
        <taxon>Flavobacteriia</taxon>
        <taxon>Flavobacteriales</taxon>
        <taxon>Flavobacteriaceae</taxon>
        <taxon>Christiangramia</taxon>
    </lineage>
</organism>
<protein>
    <submittedName>
        <fullName evidence="2">DinB family protein</fullName>
    </submittedName>
</protein>
<feature type="domain" description="DinB-like" evidence="1">
    <location>
        <begin position="34"/>
        <end position="167"/>
    </location>
</feature>
<dbReference type="Proteomes" id="UP001139226">
    <property type="component" value="Unassembled WGS sequence"/>
</dbReference>
<name>A0A9X2AAA7_9FLAO</name>